<dbReference type="EMBL" id="HBUE01120571">
    <property type="protein sequence ID" value="CAG6492282.1"/>
    <property type="molecule type" value="Transcribed_RNA"/>
</dbReference>
<name>A0A8D8G0U7_CULPI</name>
<dbReference type="EMBL" id="HBUE01120569">
    <property type="protein sequence ID" value="CAG6492280.1"/>
    <property type="molecule type" value="Transcribed_RNA"/>
</dbReference>
<sequence length="289" mass="32275">MRRMGLAELEPVRVQRQPLELLLVVVLAVLVRNHVRIFVVDARVAANVPAKRLGTALVLLGVGRRMVLLLRFKLDKDDDADRHQEERNGGTNQRAKQWSQLNQDRFRWGGTQQRRWQRLGFHTIAGGCRALEVKRCDLHDELGITGKLFQQHLGPAERDAEQQLLGVLVENVHVELLRDATVLAGQARHVHRVSGHIGYGATFNWIRNVCHQDVIQAVAALAVRVGGGAGDGPEAGERLDPVHVQLAVHGDRFRWLLLPFELPADHFLQVGPHQQIMIAARGSGRGGLR</sequence>
<reference evidence="1" key="1">
    <citation type="submission" date="2021-05" db="EMBL/GenBank/DDBJ databases">
        <authorList>
            <person name="Alioto T."/>
            <person name="Alioto T."/>
            <person name="Gomez Garrido J."/>
        </authorList>
    </citation>
    <scope>NUCLEOTIDE SEQUENCE</scope>
</reference>
<accession>A0A8D8G0U7</accession>
<evidence type="ECO:0000313" key="1">
    <source>
        <dbReference type="EMBL" id="CAG6492282.1"/>
    </source>
</evidence>
<dbReference type="EMBL" id="HBUE01120572">
    <property type="protein sequence ID" value="CAG6492283.1"/>
    <property type="molecule type" value="Transcribed_RNA"/>
</dbReference>
<dbReference type="EMBL" id="HBUE01120566">
    <property type="protein sequence ID" value="CAG6492277.1"/>
    <property type="molecule type" value="Transcribed_RNA"/>
</dbReference>
<dbReference type="EMBL" id="HBUE01120567">
    <property type="protein sequence ID" value="CAG6492278.1"/>
    <property type="molecule type" value="Transcribed_RNA"/>
</dbReference>
<dbReference type="AlphaFoldDB" id="A0A8D8G0U7"/>
<proteinExistence type="predicted"/>
<organism evidence="1">
    <name type="scientific">Culex pipiens</name>
    <name type="common">House mosquito</name>
    <dbReference type="NCBI Taxonomy" id="7175"/>
    <lineage>
        <taxon>Eukaryota</taxon>
        <taxon>Metazoa</taxon>
        <taxon>Ecdysozoa</taxon>
        <taxon>Arthropoda</taxon>
        <taxon>Hexapoda</taxon>
        <taxon>Insecta</taxon>
        <taxon>Pterygota</taxon>
        <taxon>Neoptera</taxon>
        <taxon>Endopterygota</taxon>
        <taxon>Diptera</taxon>
        <taxon>Nematocera</taxon>
        <taxon>Culicoidea</taxon>
        <taxon>Culicidae</taxon>
        <taxon>Culicinae</taxon>
        <taxon>Culicini</taxon>
        <taxon>Culex</taxon>
        <taxon>Culex</taxon>
    </lineage>
</organism>
<dbReference type="EMBL" id="HBUE01120570">
    <property type="protein sequence ID" value="CAG6492281.1"/>
    <property type="molecule type" value="Transcribed_RNA"/>
</dbReference>
<protein>
    <submittedName>
        <fullName evidence="1">(northern house mosquito) hypothetical protein</fullName>
    </submittedName>
</protein>